<name>M3D4B4_SPHMS</name>
<evidence type="ECO:0000313" key="2">
    <source>
        <dbReference type="EMBL" id="EMF12729.1"/>
    </source>
</evidence>
<dbReference type="RefSeq" id="XP_016760850.1">
    <property type="nucleotide sequence ID" value="XM_016902563.1"/>
</dbReference>
<sequence length="112" mass="12458">MTQVYDKSCTTSFFWPPSRYDRAPASSTTSGDSPVDSQLRRPKPALRHTEFRTKPSLSAYARAGPRNTIDEQNWPAVLSQVSVYCTTVYCTKTLTNAAMETLMNVGATKKSE</sequence>
<dbReference type="HOGENOM" id="CLU_2147447_0_0_1"/>
<evidence type="ECO:0000313" key="3">
    <source>
        <dbReference type="Proteomes" id="UP000016931"/>
    </source>
</evidence>
<feature type="region of interest" description="Disordered" evidence="1">
    <location>
        <begin position="17"/>
        <end position="51"/>
    </location>
</feature>
<accession>M3D4B4</accession>
<organism evidence="2 3">
    <name type="scientific">Sphaerulina musiva (strain SO2202)</name>
    <name type="common">Poplar stem canker fungus</name>
    <name type="synonym">Septoria musiva</name>
    <dbReference type="NCBI Taxonomy" id="692275"/>
    <lineage>
        <taxon>Eukaryota</taxon>
        <taxon>Fungi</taxon>
        <taxon>Dikarya</taxon>
        <taxon>Ascomycota</taxon>
        <taxon>Pezizomycotina</taxon>
        <taxon>Dothideomycetes</taxon>
        <taxon>Dothideomycetidae</taxon>
        <taxon>Mycosphaerellales</taxon>
        <taxon>Mycosphaerellaceae</taxon>
        <taxon>Sphaerulina</taxon>
    </lineage>
</organism>
<dbReference type="GeneID" id="27899700"/>
<dbReference type="AlphaFoldDB" id="M3D4B4"/>
<evidence type="ECO:0000256" key="1">
    <source>
        <dbReference type="SAM" id="MobiDB-lite"/>
    </source>
</evidence>
<dbReference type="EMBL" id="KB456264">
    <property type="protein sequence ID" value="EMF12729.1"/>
    <property type="molecule type" value="Genomic_DNA"/>
</dbReference>
<dbReference type="Proteomes" id="UP000016931">
    <property type="component" value="Unassembled WGS sequence"/>
</dbReference>
<keyword evidence="3" id="KW-1185">Reference proteome</keyword>
<gene>
    <name evidence="2" type="ORF">SEPMUDRAFT_133392</name>
</gene>
<protein>
    <submittedName>
        <fullName evidence="2">Uncharacterized protein</fullName>
    </submittedName>
</protein>
<reference evidence="2 3" key="1">
    <citation type="journal article" date="2012" name="PLoS Pathog.">
        <title>Diverse lifestyles and strategies of plant pathogenesis encoded in the genomes of eighteen Dothideomycetes fungi.</title>
        <authorList>
            <person name="Ohm R.A."/>
            <person name="Feau N."/>
            <person name="Henrissat B."/>
            <person name="Schoch C.L."/>
            <person name="Horwitz B.A."/>
            <person name="Barry K.W."/>
            <person name="Condon B.J."/>
            <person name="Copeland A.C."/>
            <person name="Dhillon B."/>
            <person name="Glaser F."/>
            <person name="Hesse C.N."/>
            <person name="Kosti I."/>
            <person name="LaButti K."/>
            <person name="Lindquist E.A."/>
            <person name="Lucas S."/>
            <person name="Salamov A.A."/>
            <person name="Bradshaw R.E."/>
            <person name="Ciuffetti L."/>
            <person name="Hamelin R.C."/>
            <person name="Kema G.H.J."/>
            <person name="Lawrence C."/>
            <person name="Scott J.A."/>
            <person name="Spatafora J.W."/>
            <person name="Turgeon B.G."/>
            <person name="de Wit P.J.G.M."/>
            <person name="Zhong S."/>
            <person name="Goodwin S.B."/>
            <person name="Grigoriev I.V."/>
        </authorList>
    </citation>
    <scope>NUCLEOTIDE SEQUENCE [LARGE SCALE GENOMIC DNA]</scope>
    <source>
        <strain evidence="2 3">SO2202</strain>
    </source>
</reference>
<proteinExistence type="predicted"/>
<feature type="compositionally biased region" description="Polar residues" evidence="1">
    <location>
        <begin position="25"/>
        <end position="36"/>
    </location>
</feature>